<dbReference type="GO" id="GO:0002128">
    <property type="term" value="P:tRNA nucleoside ribose methylation"/>
    <property type="evidence" value="ECO:0007669"/>
    <property type="project" value="UniProtKB-UniRule"/>
</dbReference>
<dbReference type="SUPFAM" id="SSF53335">
    <property type="entry name" value="S-adenosyl-L-methionine-dependent methyltransferases"/>
    <property type="match status" value="1"/>
</dbReference>
<comment type="function">
    <text evidence="8">Methylates the 2'-O-ribose of nucleotides at positions 32 and 34 of the tRNA anticodon loop of substrate tRNAs.</text>
</comment>
<dbReference type="InterPro" id="IPR028590">
    <property type="entry name" value="RNA_methyltr_E_TRM7"/>
</dbReference>
<feature type="active site" description="Proton acceptor" evidence="8">
    <location>
        <position position="191"/>
    </location>
</feature>
<dbReference type="EMBL" id="KE361630">
    <property type="protein sequence ID" value="EPQ29728.1"/>
    <property type="molecule type" value="Genomic_DNA"/>
</dbReference>
<feature type="region of interest" description="Disordered" evidence="9">
    <location>
        <begin position="262"/>
        <end position="291"/>
    </location>
</feature>
<evidence type="ECO:0000313" key="12">
    <source>
        <dbReference type="Proteomes" id="UP000053664"/>
    </source>
</evidence>
<evidence type="ECO:0000256" key="6">
    <source>
        <dbReference type="ARBA" id="ARBA00022694"/>
    </source>
</evidence>
<reference evidence="11 12" key="1">
    <citation type="journal article" date="2013" name="Plant Cell">
        <title>The transition from a phytopathogenic smut ancestor to an anamorphic biocontrol agent deciphered by comparative whole-genome analysis.</title>
        <authorList>
            <person name="Lefebvre F."/>
            <person name="Joly D.L."/>
            <person name="Labbe C."/>
            <person name="Teichmann B."/>
            <person name="Linning R."/>
            <person name="Belzile F."/>
            <person name="Bakkeren G."/>
            <person name="Belanger R.R."/>
        </authorList>
    </citation>
    <scope>NUCLEOTIDE SEQUENCE [LARGE SCALE GENOMIC DNA]</scope>
    <source>
        <strain evidence="11 12">PF-1</strain>
    </source>
</reference>
<dbReference type="GO" id="GO:0006364">
    <property type="term" value="P:rRNA processing"/>
    <property type="evidence" value="ECO:0007669"/>
    <property type="project" value="UniProtKB-KW"/>
</dbReference>
<dbReference type="OrthoDB" id="289250at2759"/>
<dbReference type="Gene3D" id="3.40.50.150">
    <property type="entry name" value="Vaccinia Virus protein VP39"/>
    <property type="match status" value="1"/>
</dbReference>
<dbReference type="Pfam" id="PF01728">
    <property type="entry name" value="FtsJ"/>
    <property type="match status" value="1"/>
</dbReference>
<keyword evidence="1 8" id="KW-0963">Cytoplasm</keyword>
<comment type="catalytic activity">
    <reaction evidence="7 8">
        <text>cytidine(32)/guanosine(34) in tRNA + 2 S-adenosyl-L-methionine = 2'-O-methylcytidine(32)/2'-O-methylguanosine(34) in tRNA + 2 S-adenosyl-L-homocysteine + 2 H(+)</text>
        <dbReference type="Rhea" id="RHEA:42396"/>
        <dbReference type="Rhea" id="RHEA-COMP:10246"/>
        <dbReference type="Rhea" id="RHEA-COMP:10247"/>
        <dbReference type="ChEBI" id="CHEBI:15378"/>
        <dbReference type="ChEBI" id="CHEBI:57856"/>
        <dbReference type="ChEBI" id="CHEBI:59789"/>
        <dbReference type="ChEBI" id="CHEBI:74269"/>
        <dbReference type="ChEBI" id="CHEBI:74445"/>
        <dbReference type="ChEBI" id="CHEBI:74495"/>
        <dbReference type="ChEBI" id="CHEBI:82748"/>
        <dbReference type="EC" id="2.1.1.205"/>
    </reaction>
</comment>
<evidence type="ECO:0000256" key="4">
    <source>
        <dbReference type="ARBA" id="ARBA00022679"/>
    </source>
</evidence>
<proteinExistence type="inferred from homology"/>
<dbReference type="eggNOG" id="KOG1099">
    <property type="taxonomic scope" value="Eukaryota"/>
</dbReference>
<dbReference type="GO" id="GO:0005737">
    <property type="term" value="C:cytoplasm"/>
    <property type="evidence" value="ECO:0007669"/>
    <property type="project" value="UniProtKB-SubCell"/>
</dbReference>
<evidence type="ECO:0000256" key="3">
    <source>
        <dbReference type="ARBA" id="ARBA00022603"/>
    </source>
</evidence>
<dbReference type="HAMAP" id="MF_03162">
    <property type="entry name" value="RNA_methyltr_E_TRM7"/>
    <property type="match status" value="1"/>
</dbReference>
<evidence type="ECO:0000256" key="1">
    <source>
        <dbReference type="ARBA" id="ARBA00022490"/>
    </source>
</evidence>
<keyword evidence="5 8" id="KW-0949">S-adenosyl-L-methionine</keyword>
<dbReference type="RefSeq" id="XP_007878651.1">
    <property type="nucleotide sequence ID" value="XM_007880460.1"/>
</dbReference>
<sequence>MGKSSKDKRDIYYRQGKSEGYRARSAYKLLHLNEQYGFLGGAASYSLHGTSEPVSPTPQRVVDLCAAPGSWSQVLSNRLAAVPDSHLVSVDLQAMAPLPGVTQIIGDITTASTADAVSRALASSGSSSASSASPANGKSKAKAKAQLIVCDGAPDVTGLHDLDEYLQSQLLLAATQITLRLLERGGTFVAKIFTQLPQARAGWAQKNELHGARPGTSGAFLASQLRCFFDRVEIAKPRSSRVGSVEHFVVCQGFRPPAGLPASVCPESQRDAARGNAAPADGDDGDDDDDDAVREGLVELVERLKGEMAAVLGYSGPSGAQGGTGAGAGAANPNLVKVVPFVACGDLSGFDQVA</sequence>
<protein>
    <recommendedName>
        <fullName evidence="8">Putative tRNA (cytidine(32)/guanosine(34)-2'-O)-methyltransferase</fullName>
        <ecNumber evidence="8">2.1.1.205</ecNumber>
    </recommendedName>
    <alternativeName>
        <fullName evidence="8">2'-O-ribose RNA methyltransferase TRM7 homolog</fullName>
    </alternativeName>
</protein>
<dbReference type="Proteomes" id="UP000053664">
    <property type="component" value="Unassembled WGS sequence"/>
</dbReference>
<dbReference type="AlphaFoldDB" id="A0A061HAT0"/>
<dbReference type="EC" id="2.1.1.205" evidence="8"/>
<name>A0A061HAT0_9BASI</name>
<organism evidence="11 12">
    <name type="scientific">Pseudozyma flocculosa PF-1</name>
    <dbReference type="NCBI Taxonomy" id="1277687"/>
    <lineage>
        <taxon>Eukaryota</taxon>
        <taxon>Fungi</taxon>
        <taxon>Dikarya</taxon>
        <taxon>Basidiomycota</taxon>
        <taxon>Ustilaginomycotina</taxon>
        <taxon>Ustilaginomycetes</taxon>
        <taxon>Ustilaginales</taxon>
        <taxon>Ustilaginaceae</taxon>
        <taxon>Pseudozyma</taxon>
    </lineage>
</organism>
<feature type="domain" description="Ribosomal RNA methyltransferase FtsJ" evidence="10">
    <location>
        <begin position="21"/>
        <end position="196"/>
    </location>
</feature>
<gene>
    <name evidence="11" type="ORF">PFL1_02948</name>
</gene>
<dbReference type="KEGG" id="pfp:PFL1_02948"/>
<dbReference type="PANTHER" id="PTHR10920">
    <property type="entry name" value="RIBOSOMAL RNA METHYLTRANSFERASE"/>
    <property type="match status" value="1"/>
</dbReference>
<feature type="binding site" evidence="8">
    <location>
        <position position="71"/>
    </location>
    <ligand>
        <name>S-adenosyl-L-methionine</name>
        <dbReference type="ChEBI" id="CHEBI:59789"/>
    </ligand>
</feature>
<keyword evidence="4 8" id="KW-0808">Transferase</keyword>
<dbReference type="InterPro" id="IPR015507">
    <property type="entry name" value="rRNA-MeTfrase_E"/>
</dbReference>
<dbReference type="InterPro" id="IPR029063">
    <property type="entry name" value="SAM-dependent_MTases_sf"/>
</dbReference>
<dbReference type="GO" id="GO:0002181">
    <property type="term" value="P:cytoplasmic translation"/>
    <property type="evidence" value="ECO:0007669"/>
    <property type="project" value="UniProtKB-UniRule"/>
</dbReference>
<dbReference type="HOGENOM" id="CLU_009422_1_1_1"/>
<evidence type="ECO:0000259" key="10">
    <source>
        <dbReference type="Pfam" id="PF01728"/>
    </source>
</evidence>
<feature type="binding site" evidence="8">
    <location>
        <position position="151"/>
    </location>
    <ligand>
        <name>S-adenosyl-L-methionine</name>
        <dbReference type="ChEBI" id="CHEBI:59789"/>
    </ligand>
</feature>
<dbReference type="HAMAP" id="MF_01547">
    <property type="entry name" value="RNA_methyltr_E"/>
    <property type="match status" value="1"/>
</dbReference>
<dbReference type="FunFam" id="3.40.50.150:FF:000220">
    <property type="entry name" value="CAMK protein kinase"/>
    <property type="match status" value="1"/>
</dbReference>
<comment type="similarity">
    <text evidence="8">Belongs to the class I-like SAM-binding methyltransferase superfamily. RNA methyltransferase RlmE family. TRM7 subfamily.</text>
</comment>
<evidence type="ECO:0000256" key="2">
    <source>
        <dbReference type="ARBA" id="ARBA00022552"/>
    </source>
</evidence>
<keyword evidence="6 8" id="KW-0819">tRNA processing</keyword>
<dbReference type="GeneID" id="19317060"/>
<evidence type="ECO:0000256" key="5">
    <source>
        <dbReference type="ARBA" id="ARBA00022691"/>
    </source>
</evidence>
<keyword evidence="3 8" id="KW-0489">Methyltransferase</keyword>
<evidence type="ECO:0000313" key="11">
    <source>
        <dbReference type="EMBL" id="EPQ29728.1"/>
    </source>
</evidence>
<feature type="compositionally biased region" description="Acidic residues" evidence="9">
    <location>
        <begin position="281"/>
        <end position="291"/>
    </location>
</feature>
<dbReference type="InterPro" id="IPR002877">
    <property type="entry name" value="RNA_MeTrfase_FtsJ_dom"/>
</dbReference>
<comment type="subcellular location">
    <subcellularLocation>
        <location evidence="8">Cytoplasm</location>
    </subcellularLocation>
</comment>
<feature type="binding site" evidence="8">
    <location>
        <position position="91"/>
    </location>
    <ligand>
        <name>S-adenosyl-L-methionine</name>
        <dbReference type="ChEBI" id="CHEBI:59789"/>
    </ligand>
</feature>
<dbReference type="GO" id="GO:0106340">
    <property type="term" value="F:tRNA (guanosine(34)-2'-O)-methyltransferase activity"/>
    <property type="evidence" value="ECO:0007669"/>
    <property type="project" value="UniProtKB-ARBA"/>
</dbReference>
<keyword evidence="2" id="KW-0698">rRNA processing</keyword>
<evidence type="ECO:0000256" key="8">
    <source>
        <dbReference type="HAMAP-Rule" id="MF_03162"/>
    </source>
</evidence>
<dbReference type="PANTHER" id="PTHR10920:SF12">
    <property type="entry name" value="TRNA (CYTIDINE(32)_GUANOSINE(34)-2'-O)-METHYLTRANSFERASE-RELATED"/>
    <property type="match status" value="1"/>
</dbReference>
<dbReference type="InterPro" id="IPR050082">
    <property type="entry name" value="RNA_methyltr_RlmE"/>
</dbReference>
<accession>A0A061HAT0</accession>
<feature type="binding site" evidence="8">
    <location>
        <position position="69"/>
    </location>
    <ligand>
        <name>S-adenosyl-L-methionine</name>
        <dbReference type="ChEBI" id="CHEBI:59789"/>
    </ligand>
</feature>
<evidence type="ECO:0000256" key="9">
    <source>
        <dbReference type="SAM" id="MobiDB-lite"/>
    </source>
</evidence>
<feature type="binding site" evidence="8">
    <location>
        <position position="107"/>
    </location>
    <ligand>
        <name>S-adenosyl-L-methionine</name>
        <dbReference type="ChEBI" id="CHEBI:59789"/>
    </ligand>
</feature>
<evidence type="ECO:0000256" key="7">
    <source>
        <dbReference type="ARBA" id="ARBA00048902"/>
    </source>
</evidence>